<keyword evidence="2" id="KW-1185">Reference proteome</keyword>
<sequence>MVKYGRNSAVGKLLHWHTQRSKESLLLLHTCRIQVLRRTKSICFQKSPTTMMIDDGQDSDDQEQLFSSIWNITAPNSDWSYTMDLMENPRENDNSKNIAEESS</sequence>
<evidence type="ECO:0000313" key="1">
    <source>
        <dbReference type="EMBL" id="CAH2077349.1"/>
    </source>
</evidence>
<protein>
    <submittedName>
        <fullName evidence="1">Uncharacterized protein</fullName>
    </submittedName>
</protein>
<accession>A0AAU9T3Z4</accession>
<name>A0AAU9T3Z4_THLAR</name>
<gene>
    <name evidence="1" type="ORF">TAV2_LOCUS25541</name>
</gene>
<organism evidence="1 2">
    <name type="scientific">Thlaspi arvense</name>
    <name type="common">Field penny-cress</name>
    <dbReference type="NCBI Taxonomy" id="13288"/>
    <lineage>
        <taxon>Eukaryota</taxon>
        <taxon>Viridiplantae</taxon>
        <taxon>Streptophyta</taxon>
        <taxon>Embryophyta</taxon>
        <taxon>Tracheophyta</taxon>
        <taxon>Spermatophyta</taxon>
        <taxon>Magnoliopsida</taxon>
        <taxon>eudicotyledons</taxon>
        <taxon>Gunneridae</taxon>
        <taxon>Pentapetalae</taxon>
        <taxon>rosids</taxon>
        <taxon>malvids</taxon>
        <taxon>Brassicales</taxon>
        <taxon>Brassicaceae</taxon>
        <taxon>Thlaspideae</taxon>
        <taxon>Thlaspi</taxon>
    </lineage>
</organism>
<dbReference type="AlphaFoldDB" id="A0AAU9T3Z4"/>
<dbReference type="EMBL" id="OU466863">
    <property type="protein sequence ID" value="CAH2077349.1"/>
    <property type="molecule type" value="Genomic_DNA"/>
</dbReference>
<reference evidence="1 2" key="1">
    <citation type="submission" date="2022-03" db="EMBL/GenBank/DDBJ databases">
        <authorList>
            <person name="Nunn A."/>
            <person name="Chopra R."/>
            <person name="Nunn A."/>
            <person name="Contreras Garrido A."/>
        </authorList>
    </citation>
    <scope>NUCLEOTIDE SEQUENCE [LARGE SCALE GENOMIC DNA]</scope>
</reference>
<dbReference type="Proteomes" id="UP000836841">
    <property type="component" value="Chromosome 7"/>
</dbReference>
<proteinExistence type="predicted"/>
<evidence type="ECO:0000313" key="2">
    <source>
        <dbReference type="Proteomes" id="UP000836841"/>
    </source>
</evidence>